<keyword evidence="5" id="KW-1133">Transmembrane helix</keyword>
<dbReference type="Gene3D" id="1.20.810.10">
    <property type="entry name" value="Cytochrome Bc1 Complex, Chain C"/>
    <property type="match status" value="1"/>
</dbReference>
<dbReference type="Pfam" id="PF02662">
    <property type="entry name" value="FlpD"/>
    <property type="match status" value="1"/>
</dbReference>
<evidence type="ECO:0000313" key="8">
    <source>
        <dbReference type="EMBL" id="WKW13148.1"/>
    </source>
</evidence>
<dbReference type="GO" id="GO:0046872">
    <property type="term" value="F:metal ion binding"/>
    <property type="evidence" value="ECO:0007669"/>
    <property type="project" value="UniProtKB-KW"/>
</dbReference>
<dbReference type="Proteomes" id="UP001229955">
    <property type="component" value="Chromosome"/>
</dbReference>
<evidence type="ECO:0000313" key="10">
    <source>
        <dbReference type="Proteomes" id="UP001229955"/>
    </source>
</evidence>
<dbReference type="GO" id="GO:0022904">
    <property type="term" value="P:respiratory electron transport chain"/>
    <property type="evidence" value="ECO:0007669"/>
    <property type="project" value="InterPro"/>
</dbReference>
<feature type="transmembrane region" description="Helical" evidence="5">
    <location>
        <begin position="176"/>
        <end position="200"/>
    </location>
</feature>
<evidence type="ECO:0000256" key="3">
    <source>
        <dbReference type="ARBA" id="ARBA00023004"/>
    </source>
</evidence>
<dbReference type="AlphaFoldDB" id="A0AA49JWH7"/>
<keyword evidence="5" id="KW-0472">Membrane</keyword>
<feature type="domain" description="4Fe-4S ferredoxin-type" evidence="7">
    <location>
        <begin position="293"/>
        <end position="322"/>
    </location>
</feature>
<keyword evidence="10" id="KW-1185">Reference proteome</keyword>
<feature type="transmembrane region" description="Helical" evidence="5">
    <location>
        <begin position="264"/>
        <end position="283"/>
    </location>
</feature>
<keyword evidence="2" id="KW-0560">Oxidoreductase</keyword>
<accession>A0AA49JWH7</accession>
<dbReference type="Pfam" id="PF00033">
    <property type="entry name" value="Cytochrome_B"/>
    <property type="match status" value="1"/>
</dbReference>
<dbReference type="InterPro" id="IPR017896">
    <property type="entry name" value="4Fe4S_Fe-S-bd"/>
</dbReference>
<keyword evidence="3" id="KW-0408">Iron</keyword>
<dbReference type="EMBL" id="CP130612">
    <property type="protein sequence ID" value="WKW13148.1"/>
    <property type="molecule type" value="Genomic_DNA"/>
</dbReference>
<reference evidence="8" key="1">
    <citation type="submission" date="2023-07" db="EMBL/GenBank/DDBJ databases">
        <authorList>
            <person name="Haufschild T."/>
            <person name="Kallscheuer N."/>
            <person name="Hammer J."/>
            <person name="Kohn T."/>
            <person name="Kabuu M."/>
            <person name="Jogler M."/>
            <person name="Wohfarth N."/>
            <person name="Heuer A."/>
            <person name="Rohde M."/>
            <person name="van Teeseling M.C.F."/>
            <person name="Jogler C."/>
        </authorList>
    </citation>
    <scope>NUCLEOTIDE SEQUENCE</scope>
    <source>
        <strain evidence="8">Strain 138</strain>
        <strain evidence="9">Strain 318</strain>
    </source>
</reference>
<dbReference type="InterPro" id="IPR016174">
    <property type="entry name" value="Di-haem_cyt_TM"/>
</dbReference>
<keyword evidence="5" id="KW-0812">Transmembrane</keyword>
<dbReference type="SUPFAM" id="SSF81342">
    <property type="entry name" value="Transmembrane di-heme cytochromes"/>
    <property type="match status" value="1"/>
</dbReference>
<dbReference type="EMBL" id="CP130613">
    <property type="protein sequence ID" value="WKW16055.1"/>
    <property type="molecule type" value="Genomic_DNA"/>
</dbReference>
<dbReference type="GO" id="GO:0016491">
    <property type="term" value="F:oxidoreductase activity"/>
    <property type="evidence" value="ECO:0007669"/>
    <property type="project" value="UniProtKB-KW"/>
</dbReference>
<evidence type="ECO:0000259" key="6">
    <source>
        <dbReference type="PROSITE" id="PS51002"/>
    </source>
</evidence>
<accession>A0AA49K233</accession>
<proteinExistence type="predicted"/>
<dbReference type="InterPro" id="IPR005797">
    <property type="entry name" value="Cyt_b/b6_N"/>
</dbReference>
<dbReference type="KEGG" id="pspc:Strain318_002463"/>
<protein>
    <submittedName>
        <fullName evidence="8">Hydrogenase iron-sulfur subunit</fullName>
    </submittedName>
</protein>
<feature type="transmembrane region" description="Helical" evidence="5">
    <location>
        <begin position="212"/>
        <end position="232"/>
    </location>
</feature>
<sequence>MILRHLERATRRSLRVADAAMHRVAVWRLNPLHQSGTIAAYLLAVLTVTGLYLILFYRVGAPAASVQRIAADPWLGSWMRSVHRYATDLFLVAAVIHGLRVFGQARSWGPRARAWISGVALVGIGLACAWTGFVMAWDSFGQRVALAGARLFDVLPVLSEPVSRIFAGDRAMPSAFFFLNLFVHIGLPLGMGIGLWLHVSKVARPMLAPPRALRWGLALGLIALAVAMPAPLGPAADALRVPATTPLNFSTAWWIPLAESRPPLLVWGATVLLLAVAVSVPWLTRRPREGSFAPSVVDPRLCTGCDQCTQDCPWGAITMVPRTDNRPTLVALVDPALCVSCGICAASCAPMGVGPEGRTGRHQLVDVRSALLPQLRALGNGPRIVAVYCGQTDMALRAHLRHAGATLHEVPCIGTLHTSVIELLLRQGAAGVFVAGCPPRDCAAREGPKWTDLRMFHDREAELQARVDRRRVCLTTAPAGLSDATLAEYRAFVAAVTALDGPEVEEDVDIRLLCEPLPAEVEA</sequence>
<keyword evidence="4" id="KW-0411">Iron-sulfur</keyword>
<evidence type="ECO:0000256" key="2">
    <source>
        <dbReference type="ARBA" id="ARBA00023002"/>
    </source>
</evidence>
<gene>
    <name evidence="8" type="ORF">Strain138_002463</name>
    <name evidence="9" type="ORF">Strain318_002463</name>
</gene>
<organism evidence="8">
    <name type="scientific">Pseudogemmatithrix spongiicola</name>
    <dbReference type="NCBI Taxonomy" id="3062599"/>
    <lineage>
        <taxon>Bacteria</taxon>
        <taxon>Pseudomonadati</taxon>
        <taxon>Gemmatimonadota</taxon>
        <taxon>Gemmatimonadia</taxon>
        <taxon>Gemmatimonadales</taxon>
        <taxon>Gemmatimonadaceae</taxon>
        <taxon>Pseudogemmatithrix</taxon>
    </lineage>
</organism>
<feature type="transmembrane region" description="Helical" evidence="5">
    <location>
        <begin position="38"/>
        <end position="57"/>
    </location>
</feature>
<dbReference type="InterPro" id="IPR027387">
    <property type="entry name" value="Cytb/b6-like_sf"/>
</dbReference>
<dbReference type="PROSITE" id="PS51379">
    <property type="entry name" value="4FE4S_FER_2"/>
    <property type="match status" value="2"/>
</dbReference>
<evidence type="ECO:0000259" key="7">
    <source>
        <dbReference type="PROSITE" id="PS51379"/>
    </source>
</evidence>
<dbReference type="InterPro" id="IPR017900">
    <property type="entry name" value="4Fe4S_Fe_S_CS"/>
</dbReference>
<dbReference type="Pfam" id="PF12838">
    <property type="entry name" value="Fer4_7"/>
    <property type="match status" value="1"/>
</dbReference>
<name>A0AA49JWH7_9BACT</name>
<dbReference type="GO" id="GO:0051536">
    <property type="term" value="F:iron-sulfur cluster binding"/>
    <property type="evidence" value="ECO:0007669"/>
    <property type="project" value="UniProtKB-KW"/>
</dbReference>
<evidence type="ECO:0000256" key="4">
    <source>
        <dbReference type="ARBA" id="ARBA00023014"/>
    </source>
</evidence>
<dbReference type="PROSITE" id="PS00198">
    <property type="entry name" value="4FE4S_FER_1"/>
    <property type="match status" value="1"/>
</dbReference>
<dbReference type="GO" id="GO:0009055">
    <property type="term" value="F:electron transfer activity"/>
    <property type="evidence" value="ECO:0007669"/>
    <property type="project" value="InterPro"/>
</dbReference>
<dbReference type="PANTHER" id="PTHR19271">
    <property type="entry name" value="CYTOCHROME B"/>
    <property type="match status" value="1"/>
</dbReference>
<keyword evidence="1" id="KW-0479">Metal-binding</keyword>
<dbReference type="Gene3D" id="3.30.70.20">
    <property type="match status" value="1"/>
</dbReference>
<evidence type="ECO:0000256" key="5">
    <source>
        <dbReference type="SAM" id="Phobius"/>
    </source>
</evidence>
<feature type="domain" description="4Fe-4S ferredoxin-type" evidence="7">
    <location>
        <begin position="329"/>
        <end position="358"/>
    </location>
</feature>
<evidence type="ECO:0000313" key="9">
    <source>
        <dbReference type="EMBL" id="WKW16055.1"/>
    </source>
</evidence>
<feature type="transmembrane region" description="Helical" evidence="5">
    <location>
        <begin position="114"/>
        <end position="137"/>
    </location>
</feature>
<dbReference type="GO" id="GO:0016020">
    <property type="term" value="C:membrane"/>
    <property type="evidence" value="ECO:0007669"/>
    <property type="project" value="InterPro"/>
</dbReference>
<feature type="domain" description="Cytochrome b/b6 N-terminal region profile" evidence="6">
    <location>
        <begin position="1"/>
        <end position="211"/>
    </location>
</feature>
<dbReference type="RefSeq" id="WP_367886010.1">
    <property type="nucleotide sequence ID" value="NZ_CP130612.1"/>
</dbReference>
<dbReference type="PANTHER" id="PTHR19271:SF16">
    <property type="entry name" value="CYTOCHROME B"/>
    <property type="match status" value="1"/>
</dbReference>
<evidence type="ECO:0000256" key="1">
    <source>
        <dbReference type="ARBA" id="ARBA00022723"/>
    </source>
</evidence>
<dbReference type="PROSITE" id="PS51002">
    <property type="entry name" value="CYTB_NTER"/>
    <property type="match status" value="1"/>
</dbReference>
<dbReference type="SUPFAM" id="SSF54862">
    <property type="entry name" value="4Fe-4S ferredoxins"/>
    <property type="match status" value="1"/>
</dbReference>
<feature type="transmembrane region" description="Helical" evidence="5">
    <location>
        <begin position="82"/>
        <end position="102"/>
    </location>
</feature>
<dbReference type="InterPro" id="IPR003813">
    <property type="entry name" value="MvhD/FlpD"/>
</dbReference>